<keyword evidence="8 11" id="KW-1133">Transmembrane helix</keyword>
<evidence type="ECO:0000256" key="10">
    <source>
        <dbReference type="ARBA" id="ARBA00023136"/>
    </source>
</evidence>
<reference evidence="13 14" key="1">
    <citation type="journal article" date="2013" name="Genome Announc.">
        <title>Genome Sequence of the Polycyclic Aromatic Hydrocarbon-Degrading Bacterium Strain Marinobacter nanhaiticus D15-8WT.</title>
        <authorList>
            <person name="Cui Z."/>
            <person name="Gao W."/>
            <person name="Li Q."/>
            <person name="Xu G."/>
            <person name="Zheng L."/>
        </authorList>
    </citation>
    <scope>NUCLEOTIDE SEQUENCE [LARGE SCALE GENOMIC DNA]</scope>
    <source>
        <strain evidence="13 14">D15-8W</strain>
    </source>
</reference>
<name>N6W482_9GAMM</name>
<evidence type="ECO:0000256" key="1">
    <source>
        <dbReference type="ARBA" id="ARBA00004651"/>
    </source>
</evidence>
<dbReference type="SUPFAM" id="SSF103481">
    <property type="entry name" value="Multidrug resistance efflux transporter EmrE"/>
    <property type="match status" value="2"/>
</dbReference>
<keyword evidence="9" id="KW-0443">Lipid metabolism</keyword>
<evidence type="ECO:0000256" key="11">
    <source>
        <dbReference type="SAM" id="Phobius"/>
    </source>
</evidence>
<evidence type="ECO:0000256" key="8">
    <source>
        <dbReference type="ARBA" id="ARBA00022989"/>
    </source>
</evidence>
<dbReference type="OrthoDB" id="9783707at2"/>
<evidence type="ECO:0000256" key="5">
    <source>
        <dbReference type="ARBA" id="ARBA00022556"/>
    </source>
</evidence>
<feature type="transmembrane region" description="Helical" evidence="11">
    <location>
        <begin position="6"/>
        <end position="23"/>
    </location>
</feature>
<feature type="domain" description="EamA" evidence="12">
    <location>
        <begin position="146"/>
        <end position="277"/>
    </location>
</feature>
<feature type="transmembrane region" description="Helical" evidence="11">
    <location>
        <begin position="30"/>
        <end position="51"/>
    </location>
</feature>
<evidence type="ECO:0000256" key="7">
    <source>
        <dbReference type="ARBA" id="ARBA00022985"/>
    </source>
</evidence>
<dbReference type="PATRIC" id="fig|626887.3.peg.1280"/>
<dbReference type="InterPro" id="IPR037185">
    <property type="entry name" value="EmrE-like"/>
</dbReference>
<dbReference type="AlphaFoldDB" id="N6W482"/>
<protein>
    <submittedName>
        <fullName evidence="13">EamA family transporter</fullName>
    </submittedName>
</protein>
<dbReference type="RefSeq" id="WP_004579261.1">
    <property type="nucleotide sequence ID" value="NZ_AP028878.1"/>
</dbReference>
<comment type="subcellular location">
    <subcellularLocation>
        <location evidence="1">Cell membrane</location>
        <topology evidence="1">Multi-pass membrane protein</topology>
    </subcellularLocation>
</comment>
<accession>N6W482</accession>
<evidence type="ECO:0000256" key="6">
    <source>
        <dbReference type="ARBA" id="ARBA00022692"/>
    </source>
</evidence>
<keyword evidence="3" id="KW-0444">Lipid biosynthesis</keyword>
<dbReference type="InterPro" id="IPR000620">
    <property type="entry name" value="EamA_dom"/>
</dbReference>
<feature type="transmembrane region" description="Helical" evidence="11">
    <location>
        <begin position="88"/>
        <end position="108"/>
    </location>
</feature>
<dbReference type="GO" id="GO:0009103">
    <property type="term" value="P:lipopolysaccharide biosynthetic process"/>
    <property type="evidence" value="ECO:0007669"/>
    <property type="project" value="UniProtKB-KW"/>
</dbReference>
<evidence type="ECO:0000259" key="12">
    <source>
        <dbReference type="Pfam" id="PF00892"/>
    </source>
</evidence>
<dbReference type="GO" id="GO:0005886">
    <property type="term" value="C:plasma membrane"/>
    <property type="evidence" value="ECO:0007669"/>
    <property type="project" value="UniProtKB-SubCell"/>
</dbReference>
<dbReference type="PANTHER" id="PTHR30561:SF9">
    <property type="entry name" value="4-AMINO-4-DEOXY-L-ARABINOSE-PHOSPHOUNDECAPRENOL FLIPPASE SUBUNIT ARNF-RELATED"/>
    <property type="match status" value="1"/>
</dbReference>
<comment type="caution">
    <text evidence="13">The sequence shown here is derived from an EMBL/GenBank/DDBJ whole genome shotgun (WGS) entry which is preliminary data.</text>
</comment>
<dbReference type="InterPro" id="IPR000390">
    <property type="entry name" value="Small_drug/metabolite_transptr"/>
</dbReference>
<feature type="transmembrane region" description="Helical" evidence="11">
    <location>
        <begin position="206"/>
        <end position="225"/>
    </location>
</feature>
<keyword evidence="5" id="KW-0441">Lipid A biosynthesis</keyword>
<keyword evidence="4" id="KW-0997">Cell inner membrane</keyword>
<evidence type="ECO:0000313" key="14">
    <source>
        <dbReference type="Proteomes" id="UP000013165"/>
    </source>
</evidence>
<evidence type="ECO:0000256" key="2">
    <source>
        <dbReference type="ARBA" id="ARBA00022475"/>
    </source>
</evidence>
<dbReference type="eggNOG" id="COG0697">
    <property type="taxonomic scope" value="Bacteria"/>
</dbReference>
<dbReference type="EMBL" id="APLQ01000011">
    <property type="protein sequence ID" value="ENO14964.1"/>
    <property type="molecule type" value="Genomic_DNA"/>
</dbReference>
<feature type="transmembrane region" description="Helical" evidence="11">
    <location>
        <begin position="57"/>
        <end position="76"/>
    </location>
</feature>
<feature type="transmembrane region" description="Helical" evidence="11">
    <location>
        <begin position="114"/>
        <end position="132"/>
    </location>
</feature>
<evidence type="ECO:0000313" key="13">
    <source>
        <dbReference type="EMBL" id="ENO14964.1"/>
    </source>
</evidence>
<sequence>MELWLFLAILVAALLHAGWNALVKVGLDRFLSVSLIAMAAGLVALPALMVVPLPAPAAWPWLIASMLLHIGYNVFLVQAYRSGDLGQVYPIARGAAPLLVAVVSAIALDELPSPLATAGIGVLVLGVGLMSLRGGRRTQRLEGHAVAAALTTAAFIAGYTLSDGIGARVSGSPSGYIAWLFVANGIVMFILLLATRGVQVLPTLAGHWRVGLIGGAMSLGAYAIAIKAMTLAPIALVAALRETSVLFAALIGCLWLKEPLSRWRALAALTIVTGVVMAKVG</sequence>
<keyword evidence="2" id="KW-1003">Cell membrane</keyword>
<dbReference type="GO" id="GO:0009245">
    <property type="term" value="P:lipid A biosynthetic process"/>
    <property type="evidence" value="ECO:0007669"/>
    <property type="project" value="UniProtKB-KW"/>
</dbReference>
<evidence type="ECO:0000256" key="9">
    <source>
        <dbReference type="ARBA" id="ARBA00023098"/>
    </source>
</evidence>
<organism evidence="13 14">
    <name type="scientific">Marinobacter nanhaiticus D15-8W</name>
    <dbReference type="NCBI Taxonomy" id="626887"/>
    <lineage>
        <taxon>Bacteria</taxon>
        <taxon>Pseudomonadati</taxon>
        <taxon>Pseudomonadota</taxon>
        <taxon>Gammaproteobacteria</taxon>
        <taxon>Pseudomonadales</taxon>
        <taxon>Marinobacteraceae</taxon>
        <taxon>Marinobacter</taxon>
    </lineage>
</organism>
<feature type="transmembrane region" description="Helical" evidence="11">
    <location>
        <begin position="144"/>
        <end position="162"/>
    </location>
</feature>
<dbReference type="HOGENOM" id="CLU_060016_3_0_6"/>
<keyword evidence="14" id="KW-1185">Reference proteome</keyword>
<feature type="transmembrane region" description="Helical" evidence="11">
    <location>
        <begin position="231"/>
        <end position="256"/>
    </location>
</feature>
<dbReference type="Gene3D" id="1.10.3730.20">
    <property type="match status" value="2"/>
</dbReference>
<dbReference type="PANTHER" id="PTHR30561">
    <property type="entry name" value="SMR FAMILY PROTON-DEPENDENT DRUG EFFLUX TRANSPORTER SUGE"/>
    <property type="match status" value="1"/>
</dbReference>
<feature type="transmembrane region" description="Helical" evidence="11">
    <location>
        <begin position="174"/>
        <end position="194"/>
    </location>
</feature>
<dbReference type="Proteomes" id="UP000013165">
    <property type="component" value="Unassembled WGS sequence"/>
</dbReference>
<keyword evidence="7" id="KW-0448">Lipopolysaccharide biosynthesis</keyword>
<proteinExistence type="predicted"/>
<evidence type="ECO:0000256" key="3">
    <source>
        <dbReference type="ARBA" id="ARBA00022516"/>
    </source>
</evidence>
<dbReference type="GO" id="GO:0022857">
    <property type="term" value="F:transmembrane transporter activity"/>
    <property type="evidence" value="ECO:0007669"/>
    <property type="project" value="InterPro"/>
</dbReference>
<evidence type="ECO:0000256" key="4">
    <source>
        <dbReference type="ARBA" id="ARBA00022519"/>
    </source>
</evidence>
<gene>
    <name evidence="13" type="ORF">J057_06426</name>
</gene>
<keyword evidence="10 11" id="KW-0472">Membrane</keyword>
<keyword evidence="6 11" id="KW-0812">Transmembrane</keyword>
<dbReference type="Pfam" id="PF00892">
    <property type="entry name" value="EamA"/>
    <property type="match status" value="1"/>
</dbReference>